<reference evidence="3 4" key="1">
    <citation type="journal article" date="2016" name="Mol. Biol. Evol.">
        <title>Comparative Genomics of Early-Diverging Mushroom-Forming Fungi Provides Insights into the Origins of Lignocellulose Decay Capabilities.</title>
        <authorList>
            <person name="Nagy L.G."/>
            <person name="Riley R."/>
            <person name="Tritt A."/>
            <person name="Adam C."/>
            <person name="Daum C."/>
            <person name="Floudas D."/>
            <person name="Sun H."/>
            <person name="Yadav J.S."/>
            <person name="Pangilinan J."/>
            <person name="Larsson K.H."/>
            <person name="Matsuura K."/>
            <person name="Barry K."/>
            <person name="Labutti K."/>
            <person name="Kuo R."/>
            <person name="Ohm R.A."/>
            <person name="Bhattacharya S.S."/>
            <person name="Shirouzu T."/>
            <person name="Yoshinaga Y."/>
            <person name="Martin F.M."/>
            <person name="Grigoriev I.V."/>
            <person name="Hibbett D.S."/>
        </authorList>
    </citation>
    <scope>NUCLEOTIDE SEQUENCE [LARGE SCALE GENOMIC DNA]</scope>
    <source>
        <strain evidence="3 4">L-15889</strain>
    </source>
</reference>
<name>A0A165SEM2_9APHY</name>
<dbReference type="InterPro" id="IPR036412">
    <property type="entry name" value="HAD-like_sf"/>
</dbReference>
<keyword evidence="4" id="KW-1185">Reference proteome</keyword>
<dbReference type="AlphaFoldDB" id="A0A165SEM2"/>
<accession>A0A165SEM2</accession>
<gene>
    <name evidence="3" type="ORF">DAEQUDRAFT_809509</name>
</gene>
<proteinExistence type="predicted"/>
<protein>
    <submittedName>
        <fullName evidence="3">HAD-like protein</fullName>
    </submittedName>
</protein>
<dbReference type="PANTHER" id="PTHR43316">
    <property type="entry name" value="HYDROLASE, HALOACID DELAHOGENASE-RELATED"/>
    <property type="match status" value="1"/>
</dbReference>
<dbReference type="SUPFAM" id="SSF56784">
    <property type="entry name" value="HAD-like"/>
    <property type="match status" value="1"/>
</dbReference>
<dbReference type="SFLD" id="SFLDG01129">
    <property type="entry name" value="C1.5:_HAD__Beta-PGM__Phosphata"/>
    <property type="match status" value="1"/>
</dbReference>
<dbReference type="GO" id="GO:0016787">
    <property type="term" value="F:hydrolase activity"/>
    <property type="evidence" value="ECO:0007669"/>
    <property type="project" value="UniProtKB-KW"/>
</dbReference>
<organism evidence="3 4">
    <name type="scientific">Daedalea quercina L-15889</name>
    <dbReference type="NCBI Taxonomy" id="1314783"/>
    <lineage>
        <taxon>Eukaryota</taxon>
        <taxon>Fungi</taxon>
        <taxon>Dikarya</taxon>
        <taxon>Basidiomycota</taxon>
        <taxon>Agaricomycotina</taxon>
        <taxon>Agaricomycetes</taxon>
        <taxon>Polyporales</taxon>
        <taxon>Fomitopsis</taxon>
    </lineage>
</organism>
<evidence type="ECO:0000256" key="2">
    <source>
        <dbReference type="SAM" id="MobiDB-lite"/>
    </source>
</evidence>
<dbReference type="SFLD" id="SFLDS00003">
    <property type="entry name" value="Haloacid_Dehalogenase"/>
    <property type="match status" value="1"/>
</dbReference>
<keyword evidence="1" id="KW-0378">Hydrolase</keyword>
<dbReference type="EMBL" id="KV429043">
    <property type="protein sequence ID" value="KZT71875.1"/>
    <property type="molecule type" value="Genomic_DNA"/>
</dbReference>
<feature type="compositionally biased region" description="Low complexity" evidence="2">
    <location>
        <begin position="106"/>
        <end position="123"/>
    </location>
</feature>
<sequence>MSAPKLTQYKVLMFDVYGTLVDWETGILRGLEPILVGTPLASREAALTAYRNVEHDLQGRYPGMRYSELLARVHASLDARAHDRPEPAEPSGTTSASVQTSTGAIASATGAGPSESASPSPDAHTAFGQSIGAWPVFPDTRDALVALSKRFQLTVLSNVDRASFARTRRALEGPEDAPRFRFAAVYTAEDTGAYKPDPRAREYALRRVEAELGVRREEVLVVACSVSHDVKPAREIGLGTVWIARKGSLIGWDEAEGAKATFRFDTLGEMAEAVEREAKGE</sequence>
<evidence type="ECO:0000313" key="3">
    <source>
        <dbReference type="EMBL" id="KZT71875.1"/>
    </source>
</evidence>
<dbReference type="InterPro" id="IPR051540">
    <property type="entry name" value="S-2-haloacid_dehalogenase"/>
</dbReference>
<dbReference type="InterPro" id="IPR023214">
    <property type="entry name" value="HAD_sf"/>
</dbReference>
<feature type="region of interest" description="Disordered" evidence="2">
    <location>
        <begin position="82"/>
        <end position="101"/>
    </location>
</feature>
<dbReference type="Proteomes" id="UP000076727">
    <property type="component" value="Unassembled WGS sequence"/>
</dbReference>
<dbReference type="Gene3D" id="3.40.50.1000">
    <property type="entry name" value="HAD superfamily/HAD-like"/>
    <property type="match status" value="1"/>
</dbReference>
<dbReference type="PANTHER" id="PTHR43316:SF9">
    <property type="entry name" value="ACID DEHALOGENASE, PUTATIVE (AFU_ORTHOLOGUE AFUA_6G14460)-RELATED"/>
    <property type="match status" value="1"/>
</dbReference>
<dbReference type="OrthoDB" id="20198at2759"/>
<feature type="region of interest" description="Disordered" evidence="2">
    <location>
        <begin position="106"/>
        <end position="125"/>
    </location>
</feature>
<dbReference type="Gene3D" id="1.10.150.750">
    <property type="match status" value="1"/>
</dbReference>
<evidence type="ECO:0000313" key="4">
    <source>
        <dbReference type="Proteomes" id="UP000076727"/>
    </source>
</evidence>
<evidence type="ECO:0000256" key="1">
    <source>
        <dbReference type="ARBA" id="ARBA00022801"/>
    </source>
</evidence>
<dbReference type="Pfam" id="PF00702">
    <property type="entry name" value="Hydrolase"/>
    <property type="match status" value="1"/>
</dbReference>